<reference evidence="17 18" key="1">
    <citation type="submission" date="2024-04" db="EMBL/GenBank/DDBJ databases">
        <title>Novel species of the genus Ideonella isolated from streams.</title>
        <authorList>
            <person name="Lu H."/>
        </authorList>
    </citation>
    <scope>NUCLEOTIDE SEQUENCE [LARGE SCALE GENOMIC DNA]</scope>
    <source>
        <strain evidence="17 18">BYS139W</strain>
    </source>
</reference>
<dbReference type="CDD" id="cd00082">
    <property type="entry name" value="HisKA"/>
    <property type="match status" value="1"/>
</dbReference>
<dbReference type="Gene3D" id="6.10.340.10">
    <property type="match status" value="1"/>
</dbReference>
<dbReference type="InterPro" id="IPR050428">
    <property type="entry name" value="TCS_sensor_his_kinase"/>
</dbReference>
<accession>A0ABU9B3X0</accession>
<name>A0ABU9B3X0_9BURK</name>
<gene>
    <name evidence="17" type="ORF">AACH11_01115</name>
</gene>
<dbReference type="SUPFAM" id="SSF47384">
    <property type="entry name" value="Homodimeric domain of signal transducing histidine kinase"/>
    <property type="match status" value="1"/>
</dbReference>
<keyword evidence="4 14" id="KW-0997">Cell inner membrane</keyword>
<keyword evidence="10 14" id="KW-0067">ATP-binding</keyword>
<dbReference type="Pfam" id="PF00672">
    <property type="entry name" value="HAMP"/>
    <property type="match status" value="1"/>
</dbReference>
<evidence type="ECO:0000256" key="1">
    <source>
        <dbReference type="ARBA" id="ARBA00000085"/>
    </source>
</evidence>
<proteinExistence type="predicted"/>
<evidence type="ECO:0000256" key="8">
    <source>
        <dbReference type="ARBA" id="ARBA00022741"/>
    </source>
</evidence>
<comment type="catalytic activity">
    <reaction evidence="1 14">
        <text>ATP + protein L-histidine = ADP + protein N-phospho-L-histidine.</text>
        <dbReference type="EC" id="2.7.13.3"/>
    </reaction>
</comment>
<dbReference type="GO" id="GO:0004673">
    <property type="term" value="F:protein histidine kinase activity"/>
    <property type="evidence" value="ECO:0007669"/>
    <property type="project" value="UniProtKB-EC"/>
</dbReference>
<evidence type="ECO:0000256" key="5">
    <source>
        <dbReference type="ARBA" id="ARBA00022553"/>
    </source>
</evidence>
<dbReference type="InterPro" id="IPR005467">
    <property type="entry name" value="His_kinase_dom"/>
</dbReference>
<feature type="domain" description="Histidine kinase" evidence="15">
    <location>
        <begin position="249"/>
        <end position="463"/>
    </location>
</feature>
<dbReference type="SMART" id="SM00304">
    <property type="entry name" value="HAMP"/>
    <property type="match status" value="1"/>
</dbReference>
<protein>
    <recommendedName>
        <fullName evidence="14">Sensor protein</fullName>
        <ecNumber evidence="14">2.7.13.3</ecNumber>
    </recommendedName>
</protein>
<comment type="function">
    <text evidence="14">Member of a two-component regulatory system.</text>
</comment>
<keyword evidence="11 14" id="KW-1133">Transmembrane helix</keyword>
<dbReference type="Gene3D" id="3.30.565.10">
    <property type="entry name" value="Histidine kinase-like ATPase, C-terminal domain"/>
    <property type="match status" value="1"/>
</dbReference>
<dbReference type="PANTHER" id="PTHR45436">
    <property type="entry name" value="SENSOR HISTIDINE KINASE YKOH"/>
    <property type="match status" value="1"/>
</dbReference>
<dbReference type="SUPFAM" id="SSF55874">
    <property type="entry name" value="ATPase domain of HSP90 chaperone/DNA topoisomerase II/histidine kinase"/>
    <property type="match status" value="1"/>
</dbReference>
<dbReference type="InterPro" id="IPR003661">
    <property type="entry name" value="HisK_dim/P_dom"/>
</dbReference>
<keyword evidence="13 14" id="KW-0472">Membrane</keyword>
<dbReference type="Pfam" id="PF00512">
    <property type="entry name" value="HisKA"/>
    <property type="match status" value="1"/>
</dbReference>
<evidence type="ECO:0000259" key="16">
    <source>
        <dbReference type="PROSITE" id="PS50885"/>
    </source>
</evidence>
<dbReference type="EC" id="2.7.13.3" evidence="14"/>
<dbReference type="InterPro" id="IPR036890">
    <property type="entry name" value="HATPase_C_sf"/>
</dbReference>
<dbReference type="PROSITE" id="PS50885">
    <property type="entry name" value="HAMP"/>
    <property type="match status" value="1"/>
</dbReference>
<dbReference type="PRINTS" id="PR00344">
    <property type="entry name" value="BCTRLSENSOR"/>
</dbReference>
<keyword evidence="12 14" id="KW-0902">Two-component regulatory system</keyword>
<keyword evidence="5" id="KW-0597">Phosphoprotein</keyword>
<dbReference type="Pfam" id="PF02518">
    <property type="entry name" value="HATPase_c"/>
    <property type="match status" value="1"/>
</dbReference>
<keyword evidence="8 14" id="KW-0547">Nucleotide-binding</keyword>
<evidence type="ECO:0000313" key="17">
    <source>
        <dbReference type="EMBL" id="MEK8024566.1"/>
    </source>
</evidence>
<evidence type="ECO:0000256" key="6">
    <source>
        <dbReference type="ARBA" id="ARBA00022679"/>
    </source>
</evidence>
<evidence type="ECO:0000256" key="2">
    <source>
        <dbReference type="ARBA" id="ARBA00004429"/>
    </source>
</evidence>
<dbReference type="InterPro" id="IPR048590">
    <property type="entry name" value="CusS-like_sensor"/>
</dbReference>
<feature type="transmembrane region" description="Helical" evidence="14">
    <location>
        <begin position="168"/>
        <end position="187"/>
    </location>
</feature>
<comment type="caution">
    <text evidence="17">The sequence shown here is derived from an EMBL/GenBank/DDBJ whole genome shotgun (WGS) entry which is preliminary data.</text>
</comment>
<dbReference type="InterPro" id="IPR004358">
    <property type="entry name" value="Sig_transdc_His_kin-like_C"/>
</dbReference>
<dbReference type="CDD" id="cd06225">
    <property type="entry name" value="HAMP"/>
    <property type="match status" value="1"/>
</dbReference>
<keyword evidence="3 14" id="KW-1003">Cell membrane</keyword>
<dbReference type="InterPro" id="IPR003660">
    <property type="entry name" value="HAMP_dom"/>
</dbReference>
<evidence type="ECO:0000259" key="15">
    <source>
        <dbReference type="PROSITE" id="PS50109"/>
    </source>
</evidence>
<organism evidence="17 18">
    <name type="scientific">Pseudaquabacterium rugosum</name>
    <dbReference type="NCBI Taxonomy" id="2984194"/>
    <lineage>
        <taxon>Bacteria</taxon>
        <taxon>Pseudomonadati</taxon>
        <taxon>Pseudomonadota</taxon>
        <taxon>Betaproteobacteria</taxon>
        <taxon>Burkholderiales</taxon>
        <taxon>Sphaerotilaceae</taxon>
        <taxon>Pseudaquabacterium</taxon>
    </lineage>
</organism>
<dbReference type="CDD" id="cd00075">
    <property type="entry name" value="HATPase"/>
    <property type="match status" value="1"/>
</dbReference>
<keyword evidence="7 14" id="KW-0812">Transmembrane</keyword>
<dbReference type="InterPro" id="IPR006290">
    <property type="entry name" value="CztS_silS_copS"/>
</dbReference>
<dbReference type="PROSITE" id="PS50109">
    <property type="entry name" value="HIS_KIN"/>
    <property type="match status" value="1"/>
</dbReference>
<dbReference type="InterPro" id="IPR003594">
    <property type="entry name" value="HATPase_dom"/>
</dbReference>
<evidence type="ECO:0000256" key="11">
    <source>
        <dbReference type="ARBA" id="ARBA00022989"/>
    </source>
</evidence>
<dbReference type="Gene3D" id="1.10.287.130">
    <property type="match status" value="1"/>
</dbReference>
<dbReference type="InterPro" id="IPR036097">
    <property type="entry name" value="HisK_dim/P_sf"/>
</dbReference>
<dbReference type="SMART" id="SM00387">
    <property type="entry name" value="HATPase_c"/>
    <property type="match status" value="1"/>
</dbReference>
<dbReference type="Proteomes" id="UP001368500">
    <property type="component" value="Unassembled WGS sequence"/>
</dbReference>
<evidence type="ECO:0000256" key="14">
    <source>
        <dbReference type="RuleBase" id="RU364088"/>
    </source>
</evidence>
<keyword evidence="6 14" id="KW-0808">Transferase</keyword>
<dbReference type="RefSeq" id="WP_341372346.1">
    <property type="nucleotide sequence ID" value="NZ_JBBUTF010000002.1"/>
</dbReference>
<comment type="subcellular location">
    <subcellularLocation>
        <location evidence="2">Cell inner membrane</location>
        <topology evidence="2">Multi-pass membrane protein</topology>
    </subcellularLocation>
</comment>
<keyword evidence="18" id="KW-1185">Reference proteome</keyword>
<dbReference type="EMBL" id="JBBUTF010000002">
    <property type="protein sequence ID" value="MEK8024566.1"/>
    <property type="molecule type" value="Genomic_DNA"/>
</dbReference>
<feature type="domain" description="HAMP" evidence="16">
    <location>
        <begin position="188"/>
        <end position="241"/>
    </location>
</feature>
<evidence type="ECO:0000256" key="9">
    <source>
        <dbReference type="ARBA" id="ARBA00022777"/>
    </source>
</evidence>
<sequence length="466" mass="50737">MLRRLPLTQRLTLFFTVLGAIIVLGLGLVFIQATDRHFAELDRGALQDKQHLIDDIVRSANSVEDVKWRLGEALSHHDGLYVVVKDAQGRVLYQPENFEVPASALVQGGLPSAGSRPSVLHWRVGERDFRATTFLVTPAYDQAHPLQVLAAVDTVHHAHFLAELRRTLLLYALIAVAVSGVLGWLAAHQGLAPLRAMRTRAAAVSGHAFEERMPVDAVPVEMAALATELNGMLDRLQEDYRRLAAFSSDLAHEFRTPISNLLTQTQVALSSRRDAPTYRKILASNAEELERMARMVADMLFLAKAERGMALPNRERFTAAAEVQALLDFYDAVAEEKRLRLSVAGDGVIDGDRLMFRRAVSNLLSNAVRHGDLGSPVLVKITDAASGVTVSVENAADDIPPEALSRVFDRFFRVDPSRAHPAAEGAGLGLSITQAIVAAHGGSVAATSRDRTVRVTMLFPPPPATG</sequence>
<evidence type="ECO:0000313" key="18">
    <source>
        <dbReference type="Proteomes" id="UP001368500"/>
    </source>
</evidence>
<evidence type="ECO:0000256" key="3">
    <source>
        <dbReference type="ARBA" id="ARBA00022475"/>
    </source>
</evidence>
<dbReference type="PANTHER" id="PTHR45436:SF15">
    <property type="entry name" value="SENSOR HISTIDINE KINASE CUSS"/>
    <property type="match status" value="1"/>
</dbReference>
<feature type="transmembrane region" description="Helical" evidence="14">
    <location>
        <begin position="12"/>
        <end position="31"/>
    </location>
</feature>
<evidence type="ECO:0000256" key="10">
    <source>
        <dbReference type="ARBA" id="ARBA00022840"/>
    </source>
</evidence>
<dbReference type="Pfam" id="PF21085">
    <property type="entry name" value="CusS"/>
    <property type="match status" value="1"/>
</dbReference>
<dbReference type="SMART" id="SM00388">
    <property type="entry name" value="HisKA"/>
    <property type="match status" value="1"/>
</dbReference>
<evidence type="ECO:0000256" key="4">
    <source>
        <dbReference type="ARBA" id="ARBA00022519"/>
    </source>
</evidence>
<dbReference type="NCBIfam" id="TIGR01386">
    <property type="entry name" value="cztS_silS_copS"/>
    <property type="match status" value="1"/>
</dbReference>
<keyword evidence="9 14" id="KW-0418">Kinase</keyword>
<evidence type="ECO:0000256" key="12">
    <source>
        <dbReference type="ARBA" id="ARBA00023012"/>
    </source>
</evidence>
<evidence type="ECO:0000256" key="7">
    <source>
        <dbReference type="ARBA" id="ARBA00022692"/>
    </source>
</evidence>
<evidence type="ECO:0000256" key="13">
    <source>
        <dbReference type="ARBA" id="ARBA00023136"/>
    </source>
</evidence>